<dbReference type="RefSeq" id="WP_074552432.1">
    <property type="nucleotide sequence ID" value="NZ_CP119563.1"/>
</dbReference>
<reference evidence="1 2" key="1">
    <citation type="submission" date="2016-10" db="EMBL/GenBank/DDBJ databases">
        <authorList>
            <person name="de Groot N.N."/>
        </authorList>
    </citation>
    <scope>NUCLEOTIDE SEQUENCE [LARGE SCALE GENOMIC DNA]</scope>
    <source>
        <strain evidence="2">DSM 938 / 37b4</strain>
    </source>
</reference>
<dbReference type="AlphaFoldDB" id="A0A1G7C3X5"/>
<protein>
    <submittedName>
        <fullName evidence="1">Uncharacterized protein</fullName>
    </submittedName>
</protein>
<evidence type="ECO:0000313" key="2">
    <source>
        <dbReference type="Proteomes" id="UP000183812"/>
    </source>
</evidence>
<dbReference type="NCBIfam" id="NF047331">
    <property type="entry name" value="phage_HTJ"/>
    <property type="match status" value="1"/>
</dbReference>
<accession>A0A1G7C3X5</accession>
<gene>
    <name evidence="1" type="ORF">SAMN04244550_00152</name>
</gene>
<dbReference type="OrthoDB" id="7873006at2"/>
<evidence type="ECO:0000313" key="1">
    <source>
        <dbReference type="EMBL" id="SDE33953.1"/>
    </source>
</evidence>
<dbReference type="Proteomes" id="UP000183812">
    <property type="component" value="Unassembled WGS sequence"/>
</dbReference>
<proteinExistence type="predicted"/>
<sequence length="73" mass="7675">MAVDAAELAAMRDALLRARAKGTRSVRFSDGREVTYASGAEMAAAISDLERRLAQAIAPKRGGAVTFSTSKGF</sequence>
<dbReference type="EMBL" id="FNAY01000001">
    <property type="protein sequence ID" value="SDE33953.1"/>
    <property type="molecule type" value="Genomic_DNA"/>
</dbReference>
<name>A0A1G7C3X5_RHOCA</name>
<organism evidence="1 2">
    <name type="scientific">Rhodobacter capsulatus</name>
    <name type="common">Rhodopseudomonas capsulata</name>
    <dbReference type="NCBI Taxonomy" id="1061"/>
    <lineage>
        <taxon>Bacteria</taxon>
        <taxon>Pseudomonadati</taxon>
        <taxon>Pseudomonadota</taxon>
        <taxon>Alphaproteobacteria</taxon>
        <taxon>Rhodobacterales</taxon>
        <taxon>Rhodobacter group</taxon>
        <taxon>Rhodobacter</taxon>
    </lineage>
</organism>